<dbReference type="InterPro" id="IPR051159">
    <property type="entry name" value="Hexapeptide_acetyltransf"/>
</dbReference>
<dbReference type="PROSITE" id="PS00101">
    <property type="entry name" value="HEXAPEP_TRANSFERASES"/>
    <property type="match status" value="1"/>
</dbReference>
<evidence type="ECO:0000313" key="3">
    <source>
        <dbReference type="EMBL" id="PZM50859.1"/>
    </source>
</evidence>
<proteinExistence type="predicted"/>
<dbReference type="Pfam" id="PF00132">
    <property type="entry name" value="Hexapep"/>
    <property type="match status" value="1"/>
</dbReference>
<evidence type="ECO:0000256" key="2">
    <source>
        <dbReference type="ARBA" id="ARBA00022737"/>
    </source>
</evidence>
<dbReference type="InterPro" id="IPR011004">
    <property type="entry name" value="Trimer_LpxA-like_sf"/>
</dbReference>
<gene>
    <name evidence="3" type="ORF">DKP91_17790</name>
</gene>
<accession>A0AB73TKH2</accession>
<comment type="caution">
    <text evidence="3">The sequence shown here is derived from an EMBL/GenBank/DDBJ whole genome shotgun (WGS) entry which is preliminary data.</text>
</comment>
<dbReference type="InterPro" id="IPR018357">
    <property type="entry name" value="Hexapep_transf_CS"/>
</dbReference>
<dbReference type="SUPFAM" id="SSF51161">
    <property type="entry name" value="Trimeric LpxA-like enzymes"/>
    <property type="match status" value="1"/>
</dbReference>
<dbReference type="RefSeq" id="WP_002312280.1">
    <property type="nucleotide sequence ID" value="NZ_BPUK01000030.1"/>
</dbReference>
<reference evidence="3 4" key="1">
    <citation type="submission" date="2018-05" db="EMBL/GenBank/DDBJ databases">
        <title>Vancomycin-resistant Enterococcus faecium strain from Chelyabinsk, Russia.</title>
        <authorList>
            <person name="Gostev V."/>
            <person name="Goncharov A."/>
            <person name="Kolodzhieva V."/>
            <person name="Suvorov A."/>
            <person name="Sidorenko S."/>
            <person name="Zueva L."/>
        </authorList>
    </citation>
    <scope>NUCLEOTIDE SEQUENCE [LARGE SCALE GENOMIC DNA]</scope>
    <source>
        <strain evidence="3 4">20</strain>
    </source>
</reference>
<keyword evidence="2" id="KW-0677">Repeat</keyword>
<dbReference type="Gene3D" id="2.160.10.10">
    <property type="entry name" value="Hexapeptide repeat proteins"/>
    <property type="match status" value="1"/>
</dbReference>
<evidence type="ECO:0000256" key="1">
    <source>
        <dbReference type="ARBA" id="ARBA00022679"/>
    </source>
</evidence>
<dbReference type="EMBL" id="QHGU01000370">
    <property type="protein sequence ID" value="PZM50859.1"/>
    <property type="molecule type" value="Genomic_DNA"/>
</dbReference>
<organism evidence="3 4">
    <name type="scientific">Enterococcus faecium</name>
    <name type="common">Streptococcus faecium</name>
    <dbReference type="NCBI Taxonomy" id="1352"/>
    <lineage>
        <taxon>Bacteria</taxon>
        <taxon>Bacillati</taxon>
        <taxon>Bacillota</taxon>
        <taxon>Bacilli</taxon>
        <taxon>Lactobacillales</taxon>
        <taxon>Enterococcaceae</taxon>
        <taxon>Enterococcus</taxon>
    </lineage>
</organism>
<name>A0AB73TKH2_ENTFC</name>
<keyword evidence="1 3" id="KW-0808">Transferase</keyword>
<dbReference type="PANTHER" id="PTHR23416">
    <property type="entry name" value="SIALIC ACID SYNTHASE-RELATED"/>
    <property type="match status" value="1"/>
</dbReference>
<dbReference type="GO" id="GO:0016740">
    <property type="term" value="F:transferase activity"/>
    <property type="evidence" value="ECO:0007669"/>
    <property type="project" value="UniProtKB-KW"/>
</dbReference>
<dbReference type="Proteomes" id="UP000249070">
    <property type="component" value="Unassembled WGS sequence"/>
</dbReference>
<dbReference type="InterPro" id="IPR001451">
    <property type="entry name" value="Hexapep"/>
</dbReference>
<dbReference type="AlphaFoldDB" id="A0AB73TKH2"/>
<protein>
    <submittedName>
        <fullName evidence="3">Transferase</fullName>
    </submittedName>
</protein>
<evidence type="ECO:0000313" key="4">
    <source>
        <dbReference type="Proteomes" id="UP000249070"/>
    </source>
</evidence>
<sequence>MGSSERIKIGNNVFIGMKSRILKGVHIGNNVVIGANSLVNKDVSDDCVVAGNLAKVIMSLDEYYKKINNMKNP</sequence>